<dbReference type="PANTHER" id="PTHR44947">
    <property type="entry name" value="OS05G0501001 PROTEIN"/>
    <property type="match status" value="1"/>
</dbReference>
<proteinExistence type="predicted"/>
<dbReference type="Gramene" id="TVU10526">
    <property type="protein sequence ID" value="TVU10526"/>
    <property type="gene ID" value="EJB05_44063"/>
</dbReference>
<evidence type="ECO:0000313" key="4">
    <source>
        <dbReference type="Proteomes" id="UP000324897"/>
    </source>
</evidence>
<feature type="region of interest" description="Disordered" evidence="1">
    <location>
        <begin position="131"/>
        <end position="158"/>
    </location>
</feature>
<evidence type="ECO:0000256" key="1">
    <source>
        <dbReference type="SAM" id="MobiDB-lite"/>
    </source>
</evidence>
<dbReference type="InterPro" id="IPR028002">
    <property type="entry name" value="Myb_DNA-bind_5"/>
</dbReference>
<dbReference type="AlphaFoldDB" id="A0A5J9TGI2"/>
<evidence type="ECO:0000313" key="3">
    <source>
        <dbReference type="EMBL" id="TVU10526.1"/>
    </source>
</evidence>
<gene>
    <name evidence="3" type="ORF">EJB05_44063</name>
</gene>
<dbReference type="Pfam" id="PF13873">
    <property type="entry name" value="Myb_DNA-bind_5"/>
    <property type="match status" value="1"/>
</dbReference>
<reference evidence="3 4" key="1">
    <citation type="journal article" date="2019" name="Sci. Rep.">
        <title>A high-quality genome of Eragrostis curvula grass provides insights into Poaceae evolution and supports new strategies to enhance forage quality.</title>
        <authorList>
            <person name="Carballo J."/>
            <person name="Santos B.A.C.M."/>
            <person name="Zappacosta D."/>
            <person name="Garbus I."/>
            <person name="Selva J.P."/>
            <person name="Gallo C.A."/>
            <person name="Diaz A."/>
            <person name="Albertini E."/>
            <person name="Caccamo M."/>
            <person name="Echenique V."/>
        </authorList>
    </citation>
    <scope>NUCLEOTIDE SEQUENCE [LARGE SCALE GENOMIC DNA]</scope>
    <source>
        <strain evidence="4">cv. Victoria</strain>
        <tissue evidence="3">Leaf</tissue>
    </source>
</reference>
<dbReference type="InterPro" id="IPR001005">
    <property type="entry name" value="SANT/Myb"/>
</dbReference>
<dbReference type="OrthoDB" id="687591at2759"/>
<dbReference type="CDD" id="cd00167">
    <property type="entry name" value="SANT"/>
    <property type="match status" value="1"/>
</dbReference>
<accession>A0A5J9TGI2</accession>
<feature type="compositionally biased region" description="Polar residues" evidence="1">
    <location>
        <begin position="131"/>
        <end position="147"/>
    </location>
</feature>
<dbReference type="EMBL" id="RWGY01000039">
    <property type="protein sequence ID" value="TVU10526.1"/>
    <property type="molecule type" value="Genomic_DNA"/>
</dbReference>
<dbReference type="Proteomes" id="UP000324897">
    <property type="component" value="Chromosome 3"/>
</dbReference>
<comment type="caution">
    <text evidence="3">The sequence shown here is derived from an EMBL/GenBank/DDBJ whole genome shotgun (WGS) entry which is preliminary data.</text>
</comment>
<dbReference type="PANTHER" id="PTHR44947:SF1">
    <property type="entry name" value="OS11G0303800 PROTEIN"/>
    <property type="match status" value="1"/>
</dbReference>
<organism evidence="3 4">
    <name type="scientific">Eragrostis curvula</name>
    <name type="common">weeping love grass</name>
    <dbReference type="NCBI Taxonomy" id="38414"/>
    <lineage>
        <taxon>Eukaryota</taxon>
        <taxon>Viridiplantae</taxon>
        <taxon>Streptophyta</taxon>
        <taxon>Embryophyta</taxon>
        <taxon>Tracheophyta</taxon>
        <taxon>Spermatophyta</taxon>
        <taxon>Magnoliopsida</taxon>
        <taxon>Liliopsida</taxon>
        <taxon>Poales</taxon>
        <taxon>Poaceae</taxon>
        <taxon>PACMAD clade</taxon>
        <taxon>Chloridoideae</taxon>
        <taxon>Eragrostideae</taxon>
        <taxon>Eragrostidinae</taxon>
        <taxon>Eragrostis</taxon>
    </lineage>
</organism>
<sequence>MIPPAGTMPPWIDGSSWTPGPPGSLWVRAQFVVRLHVHQAVSGRRRHRRRQLLVYGPALEQAAAQISHLTKETALKCFRDSEFPKHYFDMNNDLLLLGQGGFVNLLQQPYVHPSPQRENFHFVGLINQNFNGTSPASGSKETPTPDGSSDKQGKKRWTHDEEVRLANAWLNNSYDPINGCDKKGDSFWKDITEEFNKTAPENHTRDINQLKNHWTRLKTAIN</sequence>
<evidence type="ECO:0000259" key="2">
    <source>
        <dbReference type="Pfam" id="PF13873"/>
    </source>
</evidence>
<keyword evidence="4" id="KW-1185">Reference proteome</keyword>
<protein>
    <recommendedName>
        <fullName evidence="2">Myb/SANT-like DNA-binding domain-containing protein</fullName>
    </recommendedName>
</protein>
<feature type="domain" description="Myb/SANT-like DNA-binding" evidence="2">
    <location>
        <begin position="186"/>
        <end position="219"/>
    </location>
</feature>
<feature type="non-terminal residue" evidence="3">
    <location>
        <position position="1"/>
    </location>
</feature>
<feature type="compositionally biased region" description="Basic and acidic residues" evidence="1">
    <location>
        <begin position="148"/>
        <end position="158"/>
    </location>
</feature>
<name>A0A5J9TGI2_9POAL</name>